<reference evidence="20 21" key="1">
    <citation type="submission" date="2016-10" db="EMBL/GenBank/DDBJ databases">
        <authorList>
            <person name="de Groot N.N."/>
        </authorList>
    </citation>
    <scope>NUCLEOTIDE SEQUENCE [LARGE SCALE GENOMIC DNA]</scope>
    <source>
        <strain evidence="20 21">CGMCC 1.5070</strain>
    </source>
</reference>
<feature type="active site" description="GMP-histidine intermediate" evidence="18">
    <location>
        <position position="51"/>
    </location>
</feature>
<evidence type="ECO:0000256" key="12">
    <source>
        <dbReference type="ARBA" id="ARBA00022741"/>
    </source>
</evidence>
<dbReference type="STRING" id="474960.SAMN05216180_1089"/>
<accession>A0A1H8A3M2</accession>
<proteinExistence type="inferred from homology"/>
<evidence type="ECO:0000256" key="14">
    <source>
        <dbReference type="ARBA" id="ARBA00022840"/>
    </source>
</evidence>
<dbReference type="PANTHER" id="PTHR34848:SF1">
    <property type="entry name" value="BIFUNCTIONAL ADENOSYLCOBALAMIN BIOSYNTHESIS PROTEIN COBU"/>
    <property type="match status" value="1"/>
</dbReference>
<dbReference type="Proteomes" id="UP000199158">
    <property type="component" value="Unassembled WGS sequence"/>
</dbReference>
<evidence type="ECO:0000256" key="19">
    <source>
        <dbReference type="PIRSR" id="PIRSR006135-2"/>
    </source>
</evidence>
<dbReference type="OrthoDB" id="9799422at2"/>
<dbReference type="UniPathway" id="UPA00148">
    <property type="reaction ID" value="UER00236"/>
</dbReference>
<gene>
    <name evidence="20" type="ORF">SAMN05216180_1089</name>
</gene>
<evidence type="ECO:0000256" key="8">
    <source>
        <dbReference type="ARBA" id="ARBA00012016"/>
    </source>
</evidence>
<evidence type="ECO:0000256" key="16">
    <source>
        <dbReference type="ARBA" id="ARBA00029570"/>
    </source>
</evidence>
<dbReference type="GO" id="GO:0005524">
    <property type="term" value="F:ATP binding"/>
    <property type="evidence" value="ECO:0007669"/>
    <property type="project" value="UniProtKB-KW"/>
</dbReference>
<comment type="similarity">
    <text evidence="7">Belongs to the CobU/CobP family.</text>
</comment>
<keyword evidence="10" id="KW-0169">Cobalamin biosynthesis</keyword>
<keyword evidence="12 19" id="KW-0547">Nucleotide-binding</keyword>
<evidence type="ECO:0000313" key="21">
    <source>
        <dbReference type="Proteomes" id="UP000199158"/>
    </source>
</evidence>
<evidence type="ECO:0000256" key="5">
    <source>
        <dbReference type="ARBA" id="ARBA00004692"/>
    </source>
</evidence>
<keyword evidence="14" id="KW-0067">ATP-binding</keyword>
<dbReference type="RefSeq" id="WP_092752404.1">
    <property type="nucleotide sequence ID" value="NZ_FOCG01000001.1"/>
</dbReference>
<dbReference type="Gene3D" id="3.40.50.300">
    <property type="entry name" value="P-loop containing nucleotide triphosphate hydrolases"/>
    <property type="match status" value="1"/>
</dbReference>
<comment type="catalytic activity">
    <reaction evidence="3">
        <text>adenosylcob(III)inamide + GTP = adenosylcob(III)inamide phosphate + GDP + H(+)</text>
        <dbReference type="Rhea" id="RHEA:15765"/>
        <dbReference type="ChEBI" id="CHEBI:2480"/>
        <dbReference type="ChEBI" id="CHEBI:15378"/>
        <dbReference type="ChEBI" id="CHEBI:37565"/>
        <dbReference type="ChEBI" id="CHEBI:58189"/>
        <dbReference type="ChEBI" id="CHEBI:58502"/>
        <dbReference type="EC" id="2.7.1.156"/>
    </reaction>
</comment>
<dbReference type="GO" id="GO:0008820">
    <property type="term" value="F:cobinamide phosphate guanylyltransferase activity"/>
    <property type="evidence" value="ECO:0007669"/>
    <property type="project" value="UniProtKB-EC"/>
</dbReference>
<comment type="catalytic activity">
    <reaction evidence="1">
        <text>adenosylcob(III)inamide + ATP = adenosylcob(III)inamide phosphate + ADP + H(+)</text>
        <dbReference type="Rhea" id="RHEA:15769"/>
        <dbReference type="ChEBI" id="CHEBI:2480"/>
        <dbReference type="ChEBI" id="CHEBI:15378"/>
        <dbReference type="ChEBI" id="CHEBI:30616"/>
        <dbReference type="ChEBI" id="CHEBI:58502"/>
        <dbReference type="ChEBI" id="CHEBI:456216"/>
        <dbReference type="EC" id="2.7.1.156"/>
    </reaction>
</comment>
<dbReference type="SUPFAM" id="SSF52540">
    <property type="entry name" value="P-loop containing nucleoside triphosphate hydrolases"/>
    <property type="match status" value="1"/>
</dbReference>
<comment type="pathway">
    <text evidence="5">Cofactor biosynthesis; adenosylcobalamin biosynthesis; adenosylcobalamin from cob(II)yrinate a,c-diamide: step 6/7.</text>
</comment>
<feature type="binding site" evidence="19">
    <location>
        <begin position="7"/>
        <end position="14"/>
    </location>
    <ligand>
        <name>GTP</name>
        <dbReference type="ChEBI" id="CHEBI:37565"/>
    </ligand>
</feature>
<dbReference type="Pfam" id="PF02283">
    <property type="entry name" value="CobU"/>
    <property type="match status" value="1"/>
</dbReference>
<dbReference type="GO" id="GO:0043752">
    <property type="term" value="F:adenosylcobinamide kinase activity"/>
    <property type="evidence" value="ECO:0007669"/>
    <property type="project" value="UniProtKB-EC"/>
</dbReference>
<evidence type="ECO:0000256" key="18">
    <source>
        <dbReference type="PIRSR" id="PIRSR006135-1"/>
    </source>
</evidence>
<name>A0A1H8A3M2_9FIRM</name>
<sequence>MLTLVTGGSASGKSEYAEGLAATCNGKRYYIATMQPMGINDTEFEARVARHRKMRAQKGFETIECYTNLAGVTVEQGSTVLLECLSNLAANEFYSETGVGIQAEQAILTGVHHLCEQANHVIIVSNEIFSDGVSYDESTQQYLQLLGSLNRGIAELAHRVVEVVYTIPVYHKKEGSEGK</sequence>
<evidence type="ECO:0000256" key="13">
    <source>
        <dbReference type="ARBA" id="ARBA00022777"/>
    </source>
</evidence>
<evidence type="ECO:0000256" key="15">
    <source>
        <dbReference type="ARBA" id="ARBA00023134"/>
    </source>
</evidence>
<dbReference type="CDD" id="cd00544">
    <property type="entry name" value="CobU"/>
    <property type="match status" value="1"/>
</dbReference>
<keyword evidence="13 20" id="KW-0418">Kinase</keyword>
<keyword evidence="20" id="KW-0548">Nucleotidyltransferase</keyword>
<evidence type="ECO:0000256" key="11">
    <source>
        <dbReference type="ARBA" id="ARBA00022679"/>
    </source>
</evidence>
<dbReference type="GO" id="GO:0005525">
    <property type="term" value="F:GTP binding"/>
    <property type="evidence" value="ECO:0007669"/>
    <property type="project" value="UniProtKB-KW"/>
</dbReference>
<evidence type="ECO:0000256" key="17">
    <source>
        <dbReference type="ARBA" id="ARBA00030571"/>
    </source>
</evidence>
<dbReference type="GO" id="GO:0009236">
    <property type="term" value="P:cobalamin biosynthetic process"/>
    <property type="evidence" value="ECO:0007669"/>
    <property type="project" value="UniProtKB-UniPathway"/>
</dbReference>
<dbReference type="InterPro" id="IPR003203">
    <property type="entry name" value="CobU/CobP"/>
</dbReference>
<comment type="catalytic activity">
    <reaction evidence="2">
        <text>adenosylcob(III)inamide phosphate + GTP + H(+) = adenosylcob(III)inamide-GDP + diphosphate</text>
        <dbReference type="Rhea" id="RHEA:22712"/>
        <dbReference type="ChEBI" id="CHEBI:15378"/>
        <dbReference type="ChEBI" id="CHEBI:33019"/>
        <dbReference type="ChEBI" id="CHEBI:37565"/>
        <dbReference type="ChEBI" id="CHEBI:58502"/>
        <dbReference type="ChEBI" id="CHEBI:60487"/>
        <dbReference type="EC" id="2.7.7.62"/>
    </reaction>
</comment>
<organism evidence="20 21">
    <name type="scientific">Hydrogenoanaerobacterium saccharovorans</name>
    <dbReference type="NCBI Taxonomy" id="474960"/>
    <lineage>
        <taxon>Bacteria</taxon>
        <taxon>Bacillati</taxon>
        <taxon>Bacillota</taxon>
        <taxon>Clostridia</taxon>
        <taxon>Eubacteriales</taxon>
        <taxon>Oscillospiraceae</taxon>
        <taxon>Hydrogenoanaerobacterium</taxon>
    </lineage>
</organism>
<dbReference type="InterPro" id="IPR027417">
    <property type="entry name" value="P-loop_NTPase"/>
</dbReference>
<dbReference type="PIRSF" id="PIRSF006135">
    <property type="entry name" value="CobU"/>
    <property type="match status" value="1"/>
</dbReference>
<evidence type="ECO:0000256" key="7">
    <source>
        <dbReference type="ARBA" id="ARBA00007490"/>
    </source>
</evidence>
<feature type="binding site" evidence="19">
    <location>
        <begin position="52"/>
        <end position="55"/>
    </location>
    <ligand>
        <name>GTP</name>
        <dbReference type="ChEBI" id="CHEBI:37565"/>
    </ligand>
</feature>
<keyword evidence="21" id="KW-1185">Reference proteome</keyword>
<comment type="pathway">
    <text evidence="6">Cofactor biosynthesis; adenosylcobalamin biosynthesis; adenosylcobalamin from cob(II)yrinate a,c-diamide: step 5/7.</text>
</comment>
<evidence type="ECO:0000256" key="10">
    <source>
        <dbReference type="ARBA" id="ARBA00022573"/>
    </source>
</evidence>
<feature type="binding site" evidence="19">
    <location>
        <position position="64"/>
    </location>
    <ligand>
        <name>GTP</name>
        <dbReference type="ChEBI" id="CHEBI:37565"/>
    </ligand>
</feature>
<evidence type="ECO:0000256" key="9">
    <source>
        <dbReference type="ARBA" id="ARBA00012523"/>
    </source>
</evidence>
<dbReference type="EMBL" id="FOCG01000001">
    <property type="protein sequence ID" value="SEM65181.1"/>
    <property type="molecule type" value="Genomic_DNA"/>
</dbReference>
<comment type="function">
    <text evidence="4">Catalyzes ATP-dependent phosphorylation of adenosylcobinamide and addition of GMP to adenosylcobinamide phosphate.</text>
</comment>
<evidence type="ECO:0000256" key="3">
    <source>
        <dbReference type="ARBA" id="ARBA00001522"/>
    </source>
</evidence>
<dbReference type="PANTHER" id="PTHR34848">
    <property type="match status" value="1"/>
</dbReference>
<evidence type="ECO:0000256" key="1">
    <source>
        <dbReference type="ARBA" id="ARBA00000312"/>
    </source>
</evidence>
<keyword evidence="11 20" id="KW-0808">Transferase</keyword>
<dbReference type="EC" id="2.7.1.156" evidence="8"/>
<evidence type="ECO:0000256" key="6">
    <source>
        <dbReference type="ARBA" id="ARBA00005159"/>
    </source>
</evidence>
<keyword evidence="15 19" id="KW-0342">GTP-binding</keyword>
<evidence type="ECO:0000256" key="2">
    <source>
        <dbReference type="ARBA" id="ARBA00000711"/>
    </source>
</evidence>
<protein>
    <recommendedName>
        <fullName evidence="16">Adenosylcobinamide kinase</fullName>
        <ecNumber evidence="8">2.7.1.156</ecNumber>
        <ecNumber evidence="9">2.7.7.62</ecNumber>
    </recommendedName>
    <alternativeName>
        <fullName evidence="17">Adenosylcobinamide-phosphate guanylyltransferase</fullName>
    </alternativeName>
</protein>
<dbReference type="AlphaFoldDB" id="A0A1H8A3M2"/>
<evidence type="ECO:0000256" key="4">
    <source>
        <dbReference type="ARBA" id="ARBA00003889"/>
    </source>
</evidence>
<dbReference type="EC" id="2.7.7.62" evidence="9"/>
<feature type="binding site" evidence="19">
    <location>
        <position position="83"/>
    </location>
    <ligand>
        <name>GTP</name>
        <dbReference type="ChEBI" id="CHEBI:37565"/>
    </ligand>
</feature>
<evidence type="ECO:0000313" key="20">
    <source>
        <dbReference type="EMBL" id="SEM65181.1"/>
    </source>
</evidence>